<feature type="coiled-coil region" evidence="1">
    <location>
        <begin position="267"/>
        <end position="333"/>
    </location>
</feature>
<evidence type="ECO:0000256" key="2">
    <source>
        <dbReference type="SAM" id="Phobius"/>
    </source>
</evidence>
<feature type="transmembrane region" description="Helical" evidence="2">
    <location>
        <begin position="30"/>
        <end position="50"/>
    </location>
</feature>
<evidence type="ECO:0008006" key="5">
    <source>
        <dbReference type="Google" id="ProtNLM"/>
    </source>
</evidence>
<dbReference type="KEGG" id="aant:HUK68_19180"/>
<sequence>MEMHPTPVPTGASSSWSRTLKQRFSRVNRLFLVTVAVPTVLATLYFGLMASDVYVSESRIVVRSPDKPMATGLGALLKGAGFSRAQDDSYTVRDYVLSRDALKEIDSTLGVAKAYASDSVDRVSRFGGLDFDTSFEALHRYYQKKVDIQQDTASSITTLTVRAYTAEDAQNINQKLLELSESLVNRLNERGRQDLIQSASSEVAAAEKKSKAAALALSAYRNAKGVVDPERQATVQLQQVAKLQDELIATKTQLAQLKTFTPQNPQISALEKRVATLQAEMDAETTKVTGGERSLANKAAEFQRLALEREFADKQLASALASLEQARNEAQRKQVYVERIAQPSLPDIALEPRRLRSILATFVLGLVAWGILSMLLAGVREHQD</sequence>
<keyword evidence="1" id="KW-0175">Coiled coil</keyword>
<feature type="transmembrane region" description="Helical" evidence="2">
    <location>
        <begin position="358"/>
        <end position="379"/>
    </location>
</feature>
<proteinExistence type="predicted"/>
<reference evidence="3 4" key="1">
    <citation type="submission" date="2020-06" db="EMBL/GenBank/DDBJ databases">
        <title>Acidovorax antarctica sp. nov., isolated from Corinth ice sheet soil, Antarctic Fields Peninsula.</title>
        <authorList>
            <person name="Xu Q."/>
            <person name="Peng F."/>
        </authorList>
    </citation>
    <scope>NUCLEOTIDE SEQUENCE [LARGE SCALE GENOMIC DNA]</scope>
    <source>
        <strain evidence="3 4">16-35-5</strain>
    </source>
</reference>
<evidence type="ECO:0000256" key="1">
    <source>
        <dbReference type="SAM" id="Coils"/>
    </source>
</evidence>
<dbReference type="GO" id="GO:0005886">
    <property type="term" value="C:plasma membrane"/>
    <property type="evidence" value="ECO:0007669"/>
    <property type="project" value="TreeGrafter"/>
</dbReference>
<protein>
    <recommendedName>
        <fullName evidence="5">Capsular polysaccharide transport system permease protein</fullName>
    </recommendedName>
</protein>
<accession>A0A6N1XAM1</accession>
<keyword evidence="2" id="KW-0472">Membrane</keyword>
<evidence type="ECO:0000313" key="3">
    <source>
        <dbReference type="EMBL" id="QKV54850.1"/>
    </source>
</evidence>
<dbReference type="GO" id="GO:0004713">
    <property type="term" value="F:protein tyrosine kinase activity"/>
    <property type="evidence" value="ECO:0007669"/>
    <property type="project" value="TreeGrafter"/>
</dbReference>
<dbReference type="PANTHER" id="PTHR32309:SF13">
    <property type="entry name" value="FERRIC ENTEROBACTIN TRANSPORT PROTEIN FEPE"/>
    <property type="match status" value="1"/>
</dbReference>
<dbReference type="Proteomes" id="UP000509579">
    <property type="component" value="Chromosome"/>
</dbReference>
<keyword evidence="2" id="KW-1133">Transmembrane helix</keyword>
<organism evidence="3 4">
    <name type="scientific">Comamonas antarctica</name>
    <dbReference type="NCBI Taxonomy" id="2743470"/>
    <lineage>
        <taxon>Bacteria</taxon>
        <taxon>Pseudomonadati</taxon>
        <taxon>Pseudomonadota</taxon>
        <taxon>Betaproteobacteria</taxon>
        <taxon>Burkholderiales</taxon>
        <taxon>Comamonadaceae</taxon>
        <taxon>Comamonas</taxon>
    </lineage>
</organism>
<name>A0A6N1XAM1_9BURK</name>
<dbReference type="EMBL" id="CP054840">
    <property type="protein sequence ID" value="QKV54850.1"/>
    <property type="molecule type" value="Genomic_DNA"/>
</dbReference>
<evidence type="ECO:0000313" key="4">
    <source>
        <dbReference type="Proteomes" id="UP000509579"/>
    </source>
</evidence>
<gene>
    <name evidence="3" type="ORF">HUK68_19180</name>
</gene>
<dbReference type="InterPro" id="IPR050445">
    <property type="entry name" value="Bact_polysacc_biosynth/exp"/>
</dbReference>
<keyword evidence="2" id="KW-0812">Transmembrane</keyword>
<dbReference type="AlphaFoldDB" id="A0A6N1XAM1"/>
<dbReference type="PANTHER" id="PTHR32309">
    <property type="entry name" value="TYROSINE-PROTEIN KINASE"/>
    <property type="match status" value="1"/>
</dbReference>
<keyword evidence="4" id="KW-1185">Reference proteome</keyword>